<dbReference type="InterPro" id="IPR032675">
    <property type="entry name" value="LRR_dom_sf"/>
</dbReference>
<reference evidence="14" key="1">
    <citation type="submission" date="2019-09" db="EMBL/GenBank/DDBJ databases">
        <title>Draft genome information of white flower Hibiscus syriacus.</title>
        <authorList>
            <person name="Kim Y.-M."/>
        </authorList>
    </citation>
    <scope>NUCLEOTIDE SEQUENCE [LARGE SCALE GENOMIC DNA]</scope>
    <source>
        <strain evidence="14">YM2019G1</strain>
    </source>
</reference>
<dbReference type="EMBL" id="VEPZ02001442">
    <property type="protein sequence ID" value="KAE8672703.1"/>
    <property type="molecule type" value="Genomic_DNA"/>
</dbReference>
<dbReference type="FunFam" id="3.80.10.10:FF:000213">
    <property type="entry name" value="Tyrosine-sulfated glycopeptide receptor 1"/>
    <property type="match status" value="1"/>
</dbReference>
<feature type="transmembrane region" description="Helical" evidence="11">
    <location>
        <begin position="651"/>
        <end position="672"/>
    </location>
</feature>
<comment type="caution">
    <text evidence="14">The sequence shown here is derived from an EMBL/GenBank/DDBJ whole genome shotgun (WGS) entry which is preliminary data.</text>
</comment>
<keyword evidence="5" id="KW-0433">Leucine-rich repeat</keyword>
<evidence type="ECO:0000256" key="3">
    <source>
        <dbReference type="ARBA" id="ARBA00009592"/>
    </source>
</evidence>
<comment type="subcellular location">
    <subcellularLocation>
        <location evidence="2">Cell membrane</location>
    </subcellularLocation>
    <subcellularLocation>
        <location evidence="1">Membrane</location>
        <topology evidence="1">Single-pass membrane protein</topology>
    </subcellularLocation>
</comment>
<evidence type="ECO:0000256" key="2">
    <source>
        <dbReference type="ARBA" id="ARBA00004236"/>
    </source>
</evidence>
<dbReference type="InterPro" id="IPR013210">
    <property type="entry name" value="LRR_N_plant-typ"/>
</dbReference>
<dbReference type="OrthoDB" id="676979at2759"/>
<dbReference type="FunFam" id="3.80.10.10:FF:000095">
    <property type="entry name" value="LRR receptor-like serine/threonine-protein kinase GSO1"/>
    <property type="match status" value="1"/>
</dbReference>
<feature type="domain" description="Leucine-rich repeat-containing N-terminal plant-type" evidence="13">
    <location>
        <begin position="29"/>
        <end position="64"/>
    </location>
</feature>
<accession>A0A6A2XAY9</accession>
<dbReference type="InterPro" id="IPR001611">
    <property type="entry name" value="Leu-rich_rpt"/>
</dbReference>
<comment type="similarity">
    <text evidence="3">Belongs to the RLP family.</text>
</comment>
<dbReference type="GO" id="GO:0005886">
    <property type="term" value="C:plasma membrane"/>
    <property type="evidence" value="ECO:0007669"/>
    <property type="project" value="UniProtKB-SubCell"/>
</dbReference>
<protein>
    <submittedName>
        <fullName evidence="14">Phytosulfokine receptor 1</fullName>
    </submittedName>
</protein>
<keyword evidence="4" id="KW-1003">Cell membrane</keyword>
<evidence type="ECO:0000256" key="6">
    <source>
        <dbReference type="ARBA" id="ARBA00022692"/>
    </source>
</evidence>
<keyword evidence="7" id="KW-0677">Repeat</keyword>
<dbReference type="Gene3D" id="3.80.10.10">
    <property type="entry name" value="Ribonuclease Inhibitor"/>
    <property type="match status" value="2"/>
</dbReference>
<dbReference type="PANTHER" id="PTHR46662:SF109">
    <property type="entry name" value="OS11G0695800 PROTEIN"/>
    <property type="match status" value="1"/>
</dbReference>
<dbReference type="InterPro" id="IPR003591">
    <property type="entry name" value="Leu-rich_rpt_typical-subtyp"/>
</dbReference>
<evidence type="ECO:0000313" key="15">
    <source>
        <dbReference type="Proteomes" id="UP000436088"/>
    </source>
</evidence>
<dbReference type="Proteomes" id="UP000436088">
    <property type="component" value="Unassembled WGS sequence"/>
</dbReference>
<evidence type="ECO:0000256" key="8">
    <source>
        <dbReference type="ARBA" id="ARBA00022989"/>
    </source>
</evidence>
<keyword evidence="10" id="KW-0325">Glycoprotein</keyword>
<dbReference type="SUPFAM" id="SSF52047">
    <property type="entry name" value="RNI-like"/>
    <property type="match status" value="1"/>
</dbReference>
<name>A0A6A2XAY9_HIBSY</name>
<dbReference type="SMART" id="SM00369">
    <property type="entry name" value="LRR_TYP"/>
    <property type="match status" value="7"/>
</dbReference>
<keyword evidence="8 11" id="KW-1133">Transmembrane helix</keyword>
<evidence type="ECO:0000256" key="4">
    <source>
        <dbReference type="ARBA" id="ARBA00022475"/>
    </source>
</evidence>
<evidence type="ECO:0000256" key="12">
    <source>
        <dbReference type="SAM" id="SignalP"/>
    </source>
</evidence>
<keyword evidence="14" id="KW-0675">Receptor</keyword>
<keyword evidence="15" id="KW-1185">Reference proteome</keyword>
<evidence type="ECO:0000313" key="14">
    <source>
        <dbReference type="EMBL" id="KAE8672703.1"/>
    </source>
</evidence>
<evidence type="ECO:0000256" key="5">
    <source>
        <dbReference type="ARBA" id="ARBA00022614"/>
    </source>
</evidence>
<gene>
    <name evidence="14" type="ORF">F3Y22_tig00111835pilonHSYRG00233</name>
</gene>
<dbReference type="AlphaFoldDB" id="A0A6A2XAY9"/>
<proteinExistence type="inferred from homology"/>
<sequence length="681" mass="75756">MVSMAFLLVVVIMFRQMIHGSQEPACHFNDLAALKGFSKSLESDIGGWNWNSSNCCSFTGITCDPSSASNERVVRLELGNTRLTGTLSDALVRLGQLRILNLSHNSLHGTIPTNLYHFWNLEILDLRNNYFVGSFPSVIRLPSLKYLDLSKNSFSSFPGKQFCQTSSRIRYLNLANNLFREASLRLDNCTSLCFVFLNGNGLSGSFLESLFLLQHLRVLHLQQNMFSGPLSYGISSLSNLVELDISSNGFDGSLPDVFGRLRKLESFSASSNRLTGLLPVSLVNSASLSRIDLHNNSLSGPIRLNCSAMTRVNWLSFSFNKFQGPVPASLSSCRNLRNLDLTHNKLGGVVPFQFKNLQALQFLSLANTSINNISTALEILQHCKRLKILALGLNFYQEEMPSNVNLQFPRLKALIIPFCYLRGSLPIWLSNCKMLQMLDLSLNSLGGSIPCWVGKFKYLFYLDLSNNSFSGEIPESLTGLENLVHTTALLKESSEHFSLVKSTEQGKRRLRYKDMWSFQPTIDLSWNKLSGPIWPSFGNLKNLHVLILKENNLSGTIPGSLSGMTNLEVLDLSHNSLSGEIPASLVHLSFLSMLSVSYNRLHGDIPSGGQFLTFPESSFEGNHALCSTILRPCLPKQIPPLVVSPAENMKIVGWNFGIGAAFGFILIVFFCFKSGWVHPRR</sequence>
<dbReference type="PROSITE" id="PS51450">
    <property type="entry name" value="LRR"/>
    <property type="match status" value="2"/>
</dbReference>
<dbReference type="Pfam" id="PF13855">
    <property type="entry name" value="LRR_8"/>
    <property type="match status" value="3"/>
</dbReference>
<feature type="chain" id="PRO_5025465512" evidence="12">
    <location>
        <begin position="21"/>
        <end position="681"/>
    </location>
</feature>
<keyword evidence="6 11" id="KW-0812">Transmembrane</keyword>
<keyword evidence="12" id="KW-0732">Signal</keyword>
<evidence type="ECO:0000256" key="10">
    <source>
        <dbReference type="ARBA" id="ARBA00023180"/>
    </source>
</evidence>
<evidence type="ECO:0000256" key="7">
    <source>
        <dbReference type="ARBA" id="ARBA00022737"/>
    </source>
</evidence>
<dbReference type="PRINTS" id="PR00019">
    <property type="entry name" value="LEURICHRPT"/>
</dbReference>
<keyword evidence="9 11" id="KW-0472">Membrane</keyword>
<feature type="signal peptide" evidence="12">
    <location>
        <begin position="1"/>
        <end position="20"/>
    </location>
</feature>
<dbReference type="Pfam" id="PF00560">
    <property type="entry name" value="LRR_1"/>
    <property type="match status" value="5"/>
</dbReference>
<evidence type="ECO:0000259" key="13">
    <source>
        <dbReference type="Pfam" id="PF08263"/>
    </source>
</evidence>
<evidence type="ECO:0000256" key="11">
    <source>
        <dbReference type="SAM" id="Phobius"/>
    </source>
</evidence>
<organism evidence="14 15">
    <name type="scientific">Hibiscus syriacus</name>
    <name type="common">Rose of Sharon</name>
    <dbReference type="NCBI Taxonomy" id="106335"/>
    <lineage>
        <taxon>Eukaryota</taxon>
        <taxon>Viridiplantae</taxon>
        <taxon>Streptophyta</taxon>
        <taxon>Embryophyta</taxon>
        <taxon>Tracheophyta</taxon>
        <taxon>Spermatophyta</taxon>
        <taxon>Magnoliopsida</taxon>
        <taxon>eudicotyledons</taxon>
        <taxon>Gunneridae</taxon>
        <taxon>Pentapetalae</taxon>
        <taxon>rosids</taxon>
        <taxon>malvids</taxon>
        <taxon>Malvales</taxon>
        <taxon>Malvaceae</taxon>
        <taxon>Malvoideae</taxon>
        <taxon>Hibiscus</taxon>
    </lineage>
</organism>
<dbReference type="Pfam" id="PF08263">
    <property type="entry name" value="LRRNT_2"/>
    <property type="match status" value="1"/>
</dbReference>
<evidence type="ECO:0000256" key="9">
    <source>
        <dbReference type="ARBA" id="ARBA00023136"/>
    </source>
</evidence>
<evidence type="ECO:0000256" key="1">
    <source>
        <dbReference type="ARBA" id="ARBA00004167"/>
    </source>
</evidence>
<dbReference type="PANTHER" id="PTHR46662">
    <property type="entry name" value="DI-GLUCOSE BINDING PROTEIN WITH LEUCINE-RICH REPEAT DOMAIN-CONTAINING PROTEIN"/>
    <property type="match status" value="1"/>
</dbReference>